<organism evidence="1 2">
    <name type="scientific">Durusdinium trenchii</name>
    <dbReference type="NCBI Taxonomy" id="1381693"/>
    <lineage>
        <taxon>Eukaryota</taxon>
        <taxon>Sar</taxon>
        <taxon>Alveolata</taxon>
        <taxon>Dinophyceae</taxon>
        <taxon>Suessiales</taxon>
        <taxon>Symbiodiniaceae</taxon>
        <taxon>Durusdinium</taxon>
    </lineage>
</organism>
<name>A0ABP0HHL4_9DINO</name>
<protein>
    <submittedName>
        <fullName evidence="1">Uncharacterized protein</fullName>
    </submittedName>
</protein>
<proteinExistence type="predicted"/>
<keyword evidence="2" id="KW-1185">Reference proteome</keyword>
<dbReference type="Proteomes" id="UP001642484">
    <property type="component" value="Unassembled WGS sequence"/>
</dbReference>
<evidence type="ECO:0000313" key="2">
    <source>
        <dbReference type="Proteomes" id="UP001642484"/>
    </source>
</evidence>
<evidence type="ECO:0000313" key="1">
    <source>
        <dbReference type="EMBL" id="CAK8989701.1"/>
    </source>
</evidence>
<gene>
    <name evidence="1" type="ORF">CCMP2556_LOCUS1761</name>
</gene>
<accession>A0ABP0HHL4</accession>
<comment type="caution">
    <text evidence="1">The sequence shown here is derived from an EMBL/GenBank/DDBJ whole genome shotgun (WGS) entry which is preliminary data.</text>
</comment>
<reference evidence="1 2" key="1">
    <citation type="submission" date="2024-02" db="EMBL/GenBank/DDBJ databases">
        <authorList>
            <person name="Chen Y."/>
            <person name="Shah S."/>
            <person name="Dougan E. K."/>
            <person name="Thang M."/>
            <person name="Chan C."/>
        </authorList>
    </citation>
    <scope>NUCLEOTIDE SEQUENCE [LARGE SCALE GENOMIC DNA]</scope>
</reference>
<sequence>MDRRRQPRRASAQVHEELNDTVQRFITRDRSLNDVTRELHRGKALLGQSDGLVHGAVDNAMATIKEVLTFRLQESAVDAILTGKRKA</sequence>
<dbReference type="EMBL" id="CAXAMN010000603">
    <property type="protein sequence ID" value="CAK8989701.1"/>
    <property type="molecule type" value="Genomic_DNA"/>
</dbReference>